<protein>
    <recommendedName>
        <fullName evidence="3">SGNH/GDSL hydrolase family protein</fullName>
    </recommendedName>
</protein>
<dbReference type="RefSeq" id="WP_202013892.1">
    <property type="nucleotide sequence ID" value="NZ_JAERRB010000010.1"/>
</dbReference>
<comment type="caution">
    <text evidence="1">The sequence shown here is derived from an EMBL/GenBank/DDBJ whole genome shotgun (WGS) entry which is preliminary data.</text>
</comment>
<evidence type="ECO:0000313" key="2">
    <source>
        <dbReference type="Proteomes" id="UP000613030"/>
    </source>
</evidence>
<gene>
    <name evidence="1" type="ORF">JI741_23585</name>
</gene>
<accession>A0ABS1KXV8</accession>
<sequence>MSAKKFLIRCALVVILLTAVLVAINAYVDLYGLFRPAGERHLSIYSDERTSKYLLAHRYVPENFQGYILGPSLSANLNPKLITEYKIYNLSMMGANITEQKAVVDKALERKAPEFVIVCLHPYLTQDHGMKTGMINPKEYYGALGSMSLYKTYAIKFIREHNLMTRKYPSNQYNDYGYNFYDKILQVMPVEEKIQEQLKRPDAIKTAIDSVALQEFTTLMNTFREKNVKVIGYFHPLPFPLYDKFRAPLTAYQQTMRDVLGNDVRVVDFNTPDYEFFTKDLSNYIDHGHLSEKGQQYLLREILTQAAMVPAR</sequence>
<name>A0ABS1KXV8_9BACT</name>
<dbReference type="Gene3D" id="3.40.50.1110">
    <property type="entry name" value="SGNH hydrolase"/>
    <property type="match status" value="1"/>
</dbReference>
<dbReference type="SUPFAM" id="SSF52266">
    <property type="entry name" value="SGNH hydrolase"/>
    <property type="match status" value="1"/>
</dbReference>
<evidence type="ECO:0000313" key="1">
    <source>
        <dbReference type="EMBL" id="MBL0744234.1"/>
    </source>
</evidence>
<reference evidence="1 2" key="1">
    <citation type="submission" date="2021-01" db="EMBL/GenBank/DDBJ databases">
        <title>Chryseolinea sp. Jin1 Genome sequencing and assembly.</title>
        <authorList>
            <person name="Kim I."/>
        </authorList>
    </citation>
    <scope>NUCLEOTIDE SEQUENCE [LARGE SCALE GENOMIC DNA]</scope>
    <source>
        <strain evidence="1 2">Jin1</strain>
    </source>
</reference>
<evidence type="ECO:0008006" key="3">
    <source>
        <dbReference type="Google" id="ProtNLM"/>
    </source>
</evidence>
<dbReference type="Proteomes" id="UP000613030">
    <property type="component" value="Unassembled WGS sequence"/>
</dbReference>
<keyword evidence="2" id="KW-1185">Reference proteome</keyword>
<dbReference type="InterPro" id="IPR036514">
    <property type="entry name" value="SGNH_hydro_sf"/>
</dbReference>
<organism evidence="1 2">
    <name type="scientific">Chryseolinea lacunae</name>
    <dbReference type="NCBI Taxonomy" id="2801331"/>
    <lineage>
        <taxon>Bacteria</taxon>
        <taxon>Pseudomonadati</taxon>
        <taxon>Bacteroidota</taxon>
        <taxon>Cytophagia</taxon>
        <taxon>Cytophagales</taxon>
        <taxon>Fulvivirgaceae</taxon>
        <taxon>Chryseolinea</taxon>
    </lineage>
</organism>
<dbReference type="EMBL" id="JAERRB010000010">
    <property type="protein sequence ID" value="MBL0744234.1"/>
    <property type="molecule type" value="Genomic_DNA"/>
</dbReference>
<proteinExistence type="predicted"/>